<feature type="region of interest" description="Disordered" evidence="8">
    <location>
        <begin position="445"/>
        <end position="465"/>
    </location>
</feature>
<feature type="transmembrane region" description="Helical" evidence="9">
    <location>
        <begin position="251"/>
        <end position="274"/>
    </location>
</feature>
<dbReference type="GO" id="GO:0022857">
    <property type="term" value="F:transmembrane transporter activity"/>
    <property type="evidence" value="ECO:0007669"/>
    <property type="project" value="InterPro"/>
</dbReference>
<dbReference type="SUPFAM" id="SSF103473">
    <property type="entry name" value="MFS general substrate transporter"/>
    <property type="match status" value="1"/>
</dbReference>
<evidence type="ECO:0000256" key="1">
    <source>
        <dbReference type="ARBA" id="ARBA00004651"/>
    </source>
</evidence>
<feature type="transmembrane region" description="Helical" evidence="9">
    <location>
        <begin position="141"/>
        <end position="160"/>
    </location>
</feature>
<keyword evidence="3 7" id="KW-0813">Transport</keyword>
<evidence type="ECO:0000256" key="3">
    <source>
        <dbReference type="ARBA" id="ARBA00022448"/>
    </source>
</evidence>
<reference evidence="11 12" key="1">
    <citation type="submission" date="2018-03" db="EMBL/GenBank/DDBJ databases">
        <title>Genomic Encyclopedia of Archaeal and Bacterial Type Strains, Phase II (KMG-II): from individual species to whole genera.</title>
        <authorList>
            <person name="Goeker M."/>
        </authorList>
    </citation>
    <scope>NUCLEOTIDE SEQUENCE [LARGE SCALE GENOMIC DNA]</scope>
    <source>
        <strain evidence="11 12">DSM 45348</strain>
    </source>
</reference>
<dbReference type="PROSITE" id="PS50850">
    <property type="entry name" value="MFS"/>
    <property type="match status" value="1"/>
</dbReference>
<dbReference type="OrthoDB" id="4008739at2"/>
<dbReference type="RefSeq" id="WP_106130705.1">
    <property type="nucleotide sequence ID" value="NZ_PVZG01000025.1"/>
</dbReference>
<evidence type="ECO:0000256" key="9">
    <source>
        <dbReference type="SAM" id="Phobius"/>
    </source>
</evidence>
<comment type="subcellular location">
    <subcellularLocation>
        <location evidence="1">Cell membrane</location>
        <topology evidence="1">Multi-pass membrane protein</topology>
    </subcellularLocation>
</comment>
<dbReference type="InterPro" id="IPR003663">
    <property type="entry name" value="Sugar/inositol_transpt"/>
</dbReference>
<feature type="transmembrane region" description="Helical" evidence="9">
    <location>
        <begin position="172"/>
        <end position="191"/>
    </location>
</feature>
<dbReference type="InterPro" id="IPR020846">
    <property type="entry name" value="MFS_dom"/>
</dbReference>
<dbReference type="NCBIfam" id="TIGR00879">
    <property type="entry name" value="SP"/>
    <property type="match status" value="1"/>
</dbReference>
<dbReference type="AlphaFoldDB" id="A0A2T0RGA8"/>
<organism evidence="11 12">
    <name type="scientific">Pseudosporangium ferrugineum</name>
    <dbReference type="NCBI Taxonomy" id="439699"/>
    <lineage>
        <taxon>Bacteria</taxon>
        <taxon>Bacillati</taxon>
        <taxon>Actinomycetota</taxon>
        <taxon>Actinomycetes</taxon>
        <taxon>Micromonosporales</taxon>
        <taxon>Micromonosporaceae</taxon>
        <taxon>Pseudosporangium</taxon>
    </lineage>
</organism>
<feature type="transmembrane region" description="Helical" evidence="9">
    <location>
        <begin position="395"/>
        <end position="412"/>
    </location>
</feature>
<dbReference type="Gene3D" id="1.20.1250.20">
    <property type="entry name" value="MFS general substrate transporter like domains"/>
    <property type="match status" value="1"/>
</dbReference>
<feature type="transmembrane region" description="Helical" evidence="9">
    <location>
        <begin position="418"/>
        <end position="436"/>
    </location>
</feature>
<comment type="caution">
    <text evidence="11">The sequence shown here is derived from an EMBL/GenBank/DDBJ whole genome shotgun (WGS) entry which is preliminary data.</text>
</comment>
<feature type="transmembrane region" description="Helical" evidence="9">
    <location>
        <begin position="318"/>
        <end position="340"/>
    </location>
</feature>
<dbReference type="PANTHER" id="PTHR48020:SF12">
    <property type="entry name" value="PROTON MYO-INOSITOL COTRANSPORTER"/>
    <property type="match status" value="1"/>
</dbReference>
<dbReference type="InterPro" id="IPR050814">
    <property type="entry name" value="Myo-inositol_Transporter"/>
</dbReference>
<sequence length="465" mass="49631">MLTFLRELRANGVVTRVAAIAAIGGFLFGYDTGVISGALLYIKRDFDASSFQQEAIVSVLLLGAAAGALLSGWLTDRIGRKWTKVISGSVYVIGALGCAFAVNAPMLIGARAVLGFAVGTASFVSPMYISEVAPPKARGGLTSFNQLAVTTGIAVAYLVNYFFKDVSGDWRWMLGIAVIPGAALAVGMLTVPRTPRWLMEQGQDDNARKALERLREGTDTDIGEELDQIRDSSQEARQTSMRDLVRRPVRTLLMVGLGLALFQQIVGVNTVIYYAPTILQQTGLGAGNAITQTLTVGLTNVVFTVVAILLLDKVGRRPLLIIGTVVAGIALLGLAAYFGFSGLQDSAPWLALVSLLVFIAGYAVGLGPVFWLMISEIFPQRLRSRAMSLTTVTNWLANFAVSATFLTLAGAITRQGIFLVYAVMAAVAVAFFAWRVPETKGRSLEEIQRDAGADQGEAEPAKAGR</sequence>
<dbReference type="InterPro" id="IPR005829">
    <property type="entry name" value="Sugar_transporter_CS"/>
</dbReference>
<dbReference type="InterPro" id="IPR036259">
    <property type="entry name" value="MFS_trans_sf"/>
</dbReference>
<feature type="domain" description="Major facilitator superfamily (MFS) profile" evidence="10">
    <location>
        <begin position="17"/>
        <end position="440"/>
    </location>
</feature>
<dbReference type="InterPro" id="IPR005828">
    <property type="entry name" value="MFS_sugar_transport-like"/>
</dbReference>
<feature type="transmembrane region" description="Helical" evidence="9">
    <location>
        <begin position="346"/>
        <end position="374"/>
    </location>
</feature>
<accession>A0A2T0RGA8</accession>
<feature type="transmembrane region" description="Helical" evidence="9">
    <location>
        <begin position="55"/>
        <end position="75"/>
    </location>
</feature>
<evidence type="ECO:0000256" key="4">
    <source>
        <dbReference type="ARBA" id="ARBA00022692"/>
    </source>
</evidence>
<dbReference type="EMBL" id="PVZG01000025">
    <property type="protein sequence ID" value="PRY20161.1"/>
    <property type="molecule type" value="Genomic_DNA"/>
</dbReference>
<evidence type="ECO:0000256" key="7">
    <source>
        <dbReference type="RuleBase" id="RU003346"/>
    </source>
</evidence>
<evidence type="ECO:0000313" key="11">
    <source>
        <dbReference type="EMBL" id="PRY20161.1"/>
    </source>
</evidence>
<keyword evidence="5 9" id="KW-1133">Transmembrane helix</keyword>
<keyword evidence="4 9" id="KW-0812">Transmembrane</keyword>
<feature type="transmembrane region" description="Helical" evidence="9">
    <location>
        <begin position="20"/>
        <end position="43"/>
    </location>
</feature>
<dbReference type="Pfam" id="PF00083">
    <property type="entry name" value="Sugar_tr"/>
    <property type="match status" value="1"/>
</dbReference>
<comment type="similarity">
    <text evidence="2 7">Belongs to the major facilitator superfamily. Sugar transporter (TC 2.A.1.1) family.</text>
</comment>
<dbReference type="PANTHER" id="PTHR48020">
    <property type="entry name" value="PROTON MYO-INOSITOL COTRANSPORTER"/>
    <property type="match status" value="1"/>
</dbReference>
<evidence type="ECO:0000256" key="2">
    <source>
        <dbReference type="ARBA" id="ARBA00010992"/>
    </source>
</evidence>
<feature type="transmembrane region" description="Helical" evidence="9">
    <location>
        <begin position="294"/>
        <end position="311"/>
    </location>
</feature>
<keyword evidence="6 9" id="KW-0472">Membrane</keyword>
<dbReference type="PRINTS" id="PR00171">
    <property type="entry name" value="SUGRTRNSPORT"/>
</dbReference>
<dbReference type="Proteomes" id="UP000239209">
    <property type="component" value="Unassembled WGS sequence"/>
</dbReference>
<proteinExistence type="inferred from homology"/>
<feature type="transmembrane region" description="Helical" evidence="9">
    <location>
        <begin position="108"/>
        <end position="129"/>
    </location>
</feature>
<dbReference type="GO" id="GO:0005886">
    <property type="term" value="C:plasma membrane"/>
    <property type="evidence" value="ECO:0007669"/>
    <property type="project" value="UniProtKB-SubCell"/>
</dbReference>
<gene>
    <name evidence="11" type="ORF">CLV70_12542</name>
</gene>
<evidence type="ECO:0000256" key="8">
    <source>
        <dbReference type="SAM" id="MobiDB-lite"/>
    </source>
</evidence>
<dbReference type="PROSITE" id="PS00217">
    <property type="entry name" value="SUGAR_TRANSPORT_2"/>
    <property type="match status" value="1"/>
</dbReference>
<evidence type="ECO:0000313" key="12">
    <source>
        <dbReference type="Proteomes" id="UP000239209"/>
    </source>
</evidence>
<name>A0A2T0RGA8_9ACTN</name>
<evidence type="ECO:0000256" key="6">
    <source>
        <dbReference type="ARBA" id="ARBA00023136"/>
    </source>
</evidence>
<dbReference type="FunFam" id="1.20.1250.20:FF:000073">
    <property type="entry name" value="MFS myo-inositol transporter, putative"/>
    <property type="match status" value="1"/>
</dbReference>
<keyword evidence="12" id="KW-1185">Reference proteome</keyword>
<evidence type="ECO:0000259" key="10">
    <source>
        <dbReference type="PROSITE" id="PS50850"/>
    </source>
</evidence>
<feature type="transmembrane region" description="Helical" evidence="9">
    <location>
        <begin position="82"/>
        <end position="102"/>
    </location>
</feature>
<protein>
    <submittedName>
        <fullName evidence="11">Sugar porter (SP) family MFS transporter</fullName>
    </submittedName>
</protein>
<evidence type="ECO:0000256" key="5">
    <source>
        <dbReference type="ARBA" id="ARBA00022989"/>
    </source>
</evidence>
<dbReference type="PROSITE" id="PS00216">
    <property type="entry name" value="SUGAR_TRANSPORT_1"/>
    <property type="match status" value="1"/>
</dbReference>